<comment type="subcellular location">
    <subcellularLocation>
        <location evidence="1 7">Cell membrane</location>
        <topology evidence="1 7">Multi-pass membrane protein</topology>
    </subcellularLocation>
</comment>
<keyword evidence="11" id="KW-1185">Reference proteome</keyword>
<sequence>MTATLAKPPVDVSTEPEQPKKPRDVRGILNWVATHALGIALGLMFATPVVFVFLTAVMSDNQAFTADLWPREWHWENFIEVFDKAPLFQYLFNSLTYSLLATAGMLLSSIPAAYALAKLKWRGRNVAFLLVIGAMMLPPQVVAVPLYDTWSSLGLTGTLVPLIAPYFLFDAFSIFLLRQFMLTIPQSYVDAARVDGCSEFQALVRIIVPMARPGIAATALFCFLFTWNDYFGPLLYTGEVKDQWTLSLALASFKGMHIVQWNSAMAVTFLTMIPAIILFIFAQKSFVKGITFTGVKG</sequence>
<dbReference type="OrthoDB" id="5175345at2"/>
<reference evidence="10 11" key="1">
    <citation type="submission" date="2015-02" db="EMBL/GenBank/DDBJ databases">
        <authorList>
            <person name="Ju K.-S."/>
            <person name="Doroghazi J.R."/>
            <person name="Metcalf W."/>
        </authorList>
    </citation>
    <scope>NUCLEOTIDE SEQUENCE [LARGE SCALE GENOMIC DNA]</scope>
    <source>
        <strain evidence="10 11">NRRL B-16140</strain>
    </source>
</reference>
<evidence type="ECO:0000256" key="3">
    <source>
        <dbReference type="ARBA" id="ARBA00022475"/>
    </source>
</evidence>
<name>A0A0F0H3S6_LENAE</name>
<gene>
    <name evidence="10" type="ORF">UK23_11595</name>
</gene>
<keyword evidence="3" id="KW-1003">Cell membrane</keyword>
<feature type="transmembrane region" description="Helical" evidence="7">
    <location>
        <begin position="126"/>
        <end position="147"/>
    </location>
</feature>
<dbReference type="AlphaFoldDB" id="A0A0F0H3S6"/>
<dbReference type="RefSeq" id="WP_045311451.1">
    <property type="nucleotide sequence ID" value="NZ_JYJG01000064.1"/>
</dbReference>
<feature type="transmembrane region" description="Helical" evidence="7">
    <location>
        <begin position="159"/>
        <end position="177"/>
    </location>
</feature>
<dbReference type="SUPFAM" id="SSF161098">
    <property type="entry name" value="MetI-like"/>
    <property type="match status" value="1"/>
</dbReference>
<dbReference type="InterPro" id="IPR000515">
    <property type="entry name" value="MetI-like"/>
</dbReference>
<keyword evidence="6 7" id="KW-0472">Membrane</keyword>
<evidence type="ECO:0000256" key="8">
    <source>
        <dbReference type="SAM" id="MobiDB-lite"/>
    </source>
</evidence>
<comment type="similarity">
    <text evidence="7">Belongs to the binding-protein-dependent transport system permease family.</text>
</comment>
<keyword evidence="5 7" id="KW-1133">Transmembrane helix</keyword>
<evidence type="ECO:0000313" key="10">
    <source>
        <dbReference type="EMBL" id="KJK50155.1"/>
    </source>
</evidence>
<evidence type="ECO:0000256" key="7">
    <source>
        <dbReference type="RuleBase" id="RU363032"/>
    </source>
</evidence>
<feature type="domain" description="ABC transmembrane type-1" evidence="9">
    <location>
        <begin position="91"/>
        <end position="282"/>
    </location>
</feature>
<evidence type="ECO:0000259" key="9">
    <source>
        <dbReference type="PROSITE" id="PS50928"/>
    </source>
</evidence>
<evidence type="ECO:0000256" key="6">
    <source>
        <dbReference type="ARBA" id="ARBA00023136"/>
    </source>
</evidence>
<evidence type="ECO:0000256" key="1">
    <source>
        <dbReference type="ARBA" id="ARBA00004651"/>
    </source>
</evidence>
<dbReference type="Gene3D" id="1.10.3720.10">
    <property type="entry name" value="MetI-like"/>
    <property type="match status" value="1"/>
</dbReference>
<protein>
    <submittedName>
        <fullName evidence="10">Sugar ABC transporter permease</fullName>
    </submittedName>
</protein>
<dbReference type="STRING" id="68170.GCA_000974445_03114"/>
<evidence type="ECO:0000256" key="5">
    <source>
        <dbReference type="ARBA" id="ARBA00022989"/>
    </source>
</evidence>
<dbReference type="EMBL" id="JYJG01000064">
    <property type="protein sequence ID" value="KJK50155.1"/>
    <property type="molecule type" value="Genomic_DNA"/>
</dbReference>
<comment type="caution">
    <text evidence="10">The sequence shown here is derived from an EMBL/GenBank/DDBJ whole genome shotgun (WGS) entry which is preliminary data.</text>
</comment>
<feature type="transmembrane region" description="Helical" evidence="7">
    <location>
        <begin position="95"/>
        <end position="114"/>
    </location>
</feature>
<dbReference type="Proteomes" id="UP000033393">
    <property type="component" value="Unassembled WGS sequence"/>
</dbReference>
<accession>A0A0F0H3S6</accession>
<keyword evidence="4 7" id="KW-0812">Transmembrane</keyword>
<keyword evidence="2 7" id="KW-0813">Transport</keyword>
<feature type="transmembrane region" description="Helical" evidence="7">
    <location>
        <begin position="258"/>
        <end position="282"/>
    </location>
</feature>
<dbReference type="GO" id="GO:0005886">
    <property type="term" value="C:plasma membrane"/>
    <property type="evidence" value="ECO:0007669"/>
    <property type="project" value="UniProtKB-SubCell"/>
</dbReference>
<dbReference type="PATRIC" id="fig|68170.10.peg.1411"/>
<evidence type="ECO:0000256" key="2">
    <source>
        <dbReference type="ARBA" id="ARBA00022448"/>
    </source>
</evidence>
<dbReference type="PANTHER" id="PTHR43744:SF12">
    <property type="entry name" value="ABC TRANSPORTER PERMEASE PROTEIN MG189-RELATED"/>
    <property type="match status" value="1"/>
</dbReference>
<feature type="region of interest" description="Disordered" evidence="8">
    <location>
        <begin position="1"/>
        <end position="21"/>
    </location>
</feature>
<feature type="transmembrane region" description="Helical" evidence="7">
    <location>
        <begin position="28"/>
        <end position="54"/>
    </location>
</feature>
<dbReference type="eggNOG" id="COG0395">
    <property type="taxonomic scope" value="Bacteria"/>
</dbReference>
<dbReference type="Pfam" id="PF00528">
    <property type="entry name" value="BPD_transp_1"/>
    <property type="match status" value="1"/>
</dbReference>
<dbReference type="PANTHER" id="PTHR43744">
    <property type="entry name" value="ABC TRANSPORTER PERMEASE PROTEIN MG189-RELATED-RELATED"/>
    <property type="match status" value="1"/>
</dbReference>
<proteinExistence type="inferred from homology"/>
<dbReference type="GO" id="GO:0055085">
    <property type="term" value="P:transmembrane transport"/>
    <property type="evidence" value="ECO:0007669"/>
    <property type="project" value="InterPro"/>
</dbReference>
<dbReference type="CDD" id="cd06261">
    <property type="entry name" value="TM_PBP2"/>
    <property type="match status" value="1"/>
</dbReference>
<evidence type="ECO:0000256" key="4">
    <source>
        <dbReference type="ARBA" id="ARBA00022692"/>
    </source>
</evidence>
<dbReference type="InterPro" id="IPR035906">
    <property type="entry name" value="MetI-like_sf"/>
</dbReference>
<dbReference type="PROSITE" id="PS50928">
    <property type="entry name" value="ABC_TM1"/>
    <property type="match status" value="1"/>
</dbReference>
<feature type="transmembrane region" description="Helical" evidence="7">
    <location>
        <begin position="215"/>
        <end position="238"/>
    </location>
</feature>
<evidence type="ECO:0000313" key="11">
    <source>
        <dbReference type="Proteomes" id="UP000033393"/>
    </source>
</evidence>
<organism evidence="10 11">
    <name type="scientific">Lentzea aerocolonigenes</name>
    <name type="common">Lechevalieria aerocolonigenes</name>
    <name type="synonym">Saccharothrix aerocolonigenes</name>
    <dbReference type="NCBI Taxonomy" id="68170"/>
    <lineage>
        <taxon>Bacteria</taxon>
        <taxon>Bacillati</taxon>
        <taxon>Actinomycetota</taxon>
        <taxon>Actinomycetes</taxon>
        <taxon>Pseudonocardiales</taxon>
        <taxon>Pseudonocardiaceae</taxon>
        <taxon>Lentzea</taxon>
    </lineage>
</organism>